<dbReference type="RefSeq" id="WP_012453267.1">
    <property type="nucleotide sequence ID" value="NC_010725.1"/>
</dbReference>
<dbReference type="PANTHER" id="PTHR23028">
    <property type="entry name" value="ACETYLTRANSFERASE"/>
    <property type="match status" value="1"/>
</dbReference>
<dbReference type="AlphaFoldDB" id="B1ZDH5"/>
<feature type="transmembrane region" description="Helical" evidence="1">
    <location>
        <begin position="195"/>
        <end position="215"/>
    </location>
</feature>
<feature type="transmembrane region" description="Helical" evidence="1">
    <location>
        <begin position="169"/>
        <end position="189"/>
    </location>
</feature>
<evidence type="ECO:0000313" key="3">
    <source>
        <dbReference type="EMBL" id="ACB79518.1"/>
    </source>
</evidence>
<keyword evidence="1" id="KW-1133">Transmembrane helix</keyword>
<evidence type="ECO:0000313" key="4">
    <source>
        <dbReference type="Proteomes" id="UP000007136"/>
    </source>
</evidence>
<proteinExistence type="predicted"/>
<reference evidence="3" key="1">
    <citation type="submission" date="2008-04" db="EMBL/GenBank/DDBJ databases">
        <title>Complete sequence of chromosome of Methylobacterium populi BJ001.</title>
        <authorList>
            <consortium name="US DOE Joint Genome Institute"/>
            <person name="Copeland A."/>
            <person name="Lucas S."/>
            <person name="Lapidus A."/>
            <person name="Glavina del Rio T."/>
            <person name="Dalin E."/>
            <person name="Tice H."/>
            <person name="Bruce D."/>
            <person name="Goodwin L."/>
            <person name="Pitluck S."/>
            <person name="Chertkov O."/>
            <person name="Brettin T."/>
            <person name="Detter J.C."/>
            <person name="Han C."/>
            <person name="Kuske C.R."/>
            <person name="Schmutz J."/>
            <person name="Larimer F."/>
            <person name="Land M."/>
            <person name="Hauser L."/>
            <person name="Kyrpides N."/>
            <person name="Mikhailova N."/>
            <person name="Marx C."/>
            <person name="Richardson P."/>
        </authorList>
    </citation>
    <scope>NUCLEOTIDE SEQUENCE [LARGE SCALE GENOMIC DNA]</scope>
    <source>
        <strain evidence="3">BJ001</strain>
    </source>
</reference>
<sequence length="366" mass="41209">MSMVAPKASNHYAALDALRGVAALSVLLFHFHEWLGQKWLAPNARFAVDFFFCLSGYVLSAAYDKKINDGWAKSSFLLTRLIRLFPIIILGTMISALYYFIRVYKFGYSLDYDVQLHALVLGLTNLPFLNAPKAIGGPQVFPLNGPQYTLFLELAVNLFWVATHRVSSLYFIAILIAASFGLMCLFGIGGDTTETFWLGLPRVVGAFYLGVLSFRLESRTYGIDERYAWGLFVAISAATALFFYWPSTMPDISGVIWGFIVSPIIVVCGSRVSLSQRSKRVGIILGQLSYPIYALQFPIFLWINGVYQQITGYRDPITLMIVLVFVVPTISWLVLRFYDEPVRKYLNKINHRHRTRGSVAGGNLTR</sequence>
<feature type="transmembrane region" description="Helical" evidence="1">
    <location>
        <begin position="281"/>
        <end position="305"/>
    </location>
</feature>
<feature type="transmembrane region" description="Helical" evidence="1">
    <location>
        <begin position="12"/>
        <end position="32"/>
    </location>
</feature>
<evidence type="ECO:0000256" key="1">
    <source>
        <dbReference type="SAM" id="Phobius"/>
    </source>
</evidence>
<dbReference type="Pfam" id="PF01757">
    <property type="entry name" value="Acyl_transf_3"/>
    <property type="match status" value="1"/>
</dbReference>
<feature type="transmembrane region" description="Helical" evidence="1">
    <location>
        <begin position="317"/>
        <end position="338"/>
    </location>
</feature>
<dbReference type="OrthoDB" id="9796461at2"/>
<organism evidence="3 4">
    <name type="scientific">Methylorubrum populi (strain ATCC BAA-705 / NCIMB 13946 / BJ001)</name>
    <name type="common">Methylobacterium populi</name>
    <dbReference type="NCBI Taxonomy" id="441620"/>
    <lineage>
        <taxon>Bacteria</taxon>
        <taxon>Pseudomonadati</taxon>
        <taxon>Pseudomonadota</taxon>
        <taxon>Alphaproteobacteria</taxon>
        <taxon>Hyphomicrobiales</taxon>
        <taxon>Methylobacteriaceae</taxon>
        <taxon>Methylorubrum</taxon>
    </lineage>
</organism>
<dbReference type="PANTHER" id="PTHR23028:SF134">
    <property type="entry name" value="PUTATIVE (AFU_ORTHOLOGUE AFUA_4G08520)-RELATED"/>
    <property type="match status" value="1"/>
</dbReference>
<keyword evidence="1" id="KW-0472">Membrane</keyword>
<feature type="transmembrane region" description="Helical" evidence="1">
    <location>
        <begin position="252"/>
        <end position="274"/>
    </location>
</feature>
<name>B1ZDH5_METPB</name>
<keyword evidence="3" id="KW-0012">Acyltransferase</keyword>
<accession>B1ZDH5</accession>
<feature type="transmembrane region" description="Helical" evidence="1">
    <location>
        <begin position="84"/>
        <end position="101"/>
    </location>
</feature>
<keyword evidence="1" id="KW-0812">Transmembrane</keyword>
<feature type="domain" description="Acyltransferase 3" evidence="2">
    <location>
        <begin position="13"/>
        <end position="335"/>
    </location>
</feature>
<dbReference type="InterPro" id="IPR050879">
    <property type="entry name" value="Acyltransferase_3"/>
</dbReference>
<evidence type="ECO:0000259" key="2">
    <source>
        <dbReference type="Pfam" id="PF01757"/>
    </source>
</evidence>
<dbReference type="Proteomes" id="UP000007136">
    <property type="component" value="Chromosome"/>
</dbReference>
<dbReference type="InterPro" id="IPR002656">
    <property type="entry name" value="Acyl_transf_3_dom"/>
</dbReference>
<dbReference type="eggNOG" id="COG1835">
    <property type="taxonomic scope" value="Bacteria"/>
</dbReference>
<feature type="transmembrane region" description="Helical" evidence="1">
    <location>
        <begin position="227"/>
        <end position="246"/>
    </location>
</feature>
<gene>
    <name evidence="3" type="ordered locus">Mpop_1348</name>
</gene>
<dbReference type="EMBL" id="CP001029">
    <property type="protein sequence ID" value="ACB79518.1"/>
    <property type="molecule type" value="Genomic_DNA"/>
</dbReference>
<keyword evidence="3" id="KW-0808">Transferase</keyword>
<dbReference type="HOGENOM" id="CLU_005679_2_1_5"/>
<feature type="transmembrane region" description="Helical" evidence="1">
    <location>
        <begin position="145"/>
        <end position="162"/>
    </location>
</feature>
<dbReference type="KEGG" id="mpo:Mpop_1348"/>
<feature type="transmembrane region" description="Helical" evidence="1">
    <location>
        <begin position="44"/>
        <end position="63"/>
    </location>
</feature>
<protein>
    <submittedName>
        <fullName evidence="3">Acyltransferase 3</fullName>
    </submittedName>
</protein>
<dbReference type="GO" id="GO:0016747">
    <property type="term" value="F:acyltransferase activity, transferring groups other than amino-acyl groups"/>
    <property type="evidence" value="ECO:0007669"/>
    <property type="project" value="InterPro"/>
</dbReference>